<name>A0AA38GN55_TAXCH</name>
<gene>
    <name evidence="2" type="ORF">KI387_006099</name>
</gene>
<protein>
    <submittedName>
        <fullName evidence="2">Uncharacterized protein</fullName>
    </submittedName>
</protein>
<dbReference type="PANTHER" id="PTHR33492">
    <property type="entry name" value="OSJNBA0043A12.37 PROTEIN-RELATED"/>
    <property type="match status" value="1"/>
</dbReference>
<dbReference type="Proteomes" id="UP000824469">
    <property type="component" value="Unassembled WGS sequence"/>
</dbReference>
<feature type="compositionally biased region" description="Polar residues" evidence="1">
    <location>
        <begin position="220"/>
        <end position="233"/>
    </location>
</feature>
<feature type="region of interest" description="Disordered" evidence="1">
    <location>
        <begin position="195"/>
        <end position="255"/>
    </location>
</feature>
<sequence length="255" mass="28939">MDKSVHRPIPRKSGFHRFTSLLSEDDLQYGDFSFNNDFHEFVPSTQLPSTQVNIEEDVDIVVTENIFVQEMNHDEQSPQHVDESFPQGNISPTHSEVMRSQSSALPPQKGRSRWSITDTLVLIAAKHIERETQSNGGAMKKAISSSEKWKIVQKYCVAHVQERNDKKLPPKYPEELFHSMEVNFGQDRAINPGNITIDSSNPNHMADEVSTPNENEKYYESQTPKEVVETQSTGKKRKAISKATGLKDTLVENNK</sequence>
<dbReference type="PANTHER" id="PTHR33492:SF11">
    <property type="entry name" value="OS04G0670900 PROTEIN"/>
    <property type="match status" value="1"/>
</dbReference>
<proteinExistence type="predicted"/>
<evidence type="ECO:0000313" key="3">
    <source>
        <dbReference type="Proteomes" id="UP000824469"/>
    </source>
</evidence>
<organism evidence="2 3">
    <name type="scientific">Taxus chinensis</name>
    <name type="common">Chinese yew</name>
    <name type="synonym">Taxus wallichiana var. chinensis</name>
    <dbReference type="NCBI Taxonomy" id="29808"/>
    <lineage>
        <taxon>Eukaryota</taxon>
        <taxon>Viridiplantae</taxon>
        <taxon>Streptophyta</taxon>
        <taxon>Embryophyta</taxon>
        <taxon>Tracheophyta</taxon>
        <taxon>Spermatophyta</taxon>
        <taxon>Pinopsida</taxon>
        <taxon>Pinidae</taxon>
        <taxon>Conifers II</taxon>
        <taxon>Cupressales</taxon>
        <taxon>Taxaceae</taxon>
        <taxon>Taxus</taxon>
    </lineage>
</organism>
<reference evidence="2 3" key="1">
    <citation type="journal article" date="2021" name="Nat. Plants">
        <title>The Taxus genome provides insights into paclitaxel biosynthesis.</title>
        <authorList>
            <person name="Xiong X."/>
            <person name="Gou J."/>
            <person name="Liao Q."/>
            <person name="Li Y."/>
            <person name="Zhou Q."/>
            <person name="Bi G."/>
            <person name="Li C."/>
            <person name="Du R."/>
            <person name="Wang X."/>
            <person name="Sun T."/>
            <person name="Guo L."/>
            <person name="Liang H."/>
            <person name="Lu P."/>
            <person name="Wu Y."/>
            <person name="Zhang Z."/>
            <person name="Ro D.K."/>
            <person name="Shang Y."/>
            <person name="Huang S."/>
            <person name="Yan J."/>
        </authorList>
    </citation>
    <scope>NUCLEOTIDE SEQUENCE [LARGE SCALE GENOMIC DNA]</scope>
    <source>
        <strain evidence="2">Ta-2019</strain>
    </source>
</reference>
<feature type="compositionally biased region" description="Basic and acidic residues" evidence="1">
    <location>
        <begin position="74"/>
        <end position="83"/>
    </location>
</feature>
<comment type="caution">
    <text evidence="2">The sequence shown here is derived from an EMBL/GenBank/DDBJ whole genome shotgun (WGS) entry which is preliminary data.</text>
</comment>
<feature type="region of interest" description="Disordered" evidence="1">
    <location>
        <begin position="74"/>
        <end position="111"/>
    </location>
</feature>
<evidence type="ECO:0000313" key="2">
    <source>
        <dbReference type="EMBL" id="KAH9325921.1"/>
    </source>
</evidence>
<evidence type="ECO:0000256" key="1">
    <source>
        <dbReference type="SAM" id="MobiDB-lite"/>
    </source>
</evidence>
<keyword evidence="3" id="KW-1185">Reference proteome</keyword>
<dbReference type="AlphaFoldDB" id="A0AA38GN55"/>
<accession>A0AA38GN55</accession>
<dbReference type="EMBL" id="JAHRHJ020000002">
    <property type="protein sequence ID" value="KAH9325921.1"/>
    <property type="molecule type" value="Genomic_DNA"/>
</dbReference>
<feature type="compositionally biased region" description="Polar residues" evidence="1">
    <location>
        <begin position="86"/>
        <end position="105"/>
    </location>
</feature>